<evidence type="ECO:0000313" key="5">
    <source>
        <dbReference type="Proteomes" id="UP000807469"/>
    </source>
</evidence>
<dbReference type="SMART" id="SM00167">
    <property type="entry name" value="VPS9"/>
    <property type="match status" value="1"/>
</dbReference>
<dbReference type="Gene3D" id="1.10.246.120">
    <property type="match status" value="1"/>
</dbReference>
<sequence>MKPTDLSISTKDEADLTATDPPIAAAVNTQDIVISPNPWQDAKQPQNNDSNPATEAESSKSVPALDPTLFYQPIFTAKTTPEPTGAAVTKEVLSEFDPLVSEEERAARDAWEASEGHPPPPRTPSPPPEPPLKDIVSSPTTPGPDPIDSAPATPAPVAITSPSSSFPSFASLARSFALPLARSRPQSIDATARAVPSPATLSSFAAQQQQDRPDEGRRPDTGKAVASGPSTPIQPRSATGSPAPKASDGGFDFQKFLDQMKSKSAEPVSKYLRSFLSNFAKRTFTVNDQVKIINDFLSFIASQMRECDVWRNCSDADFENAMEGMEKLVMNRLYDFTFTPQLRLANPPRPITTDDLERDRVLSQRIALFGWLEEKHLDVPEGEGSKGFLMFAEQELLKINHYKAPRDKLICILNCCKVIFGLIRHLHKEEGADSFVPILIFVVLKANPEHLLSNMEFINRFRNPDKLQSEAGYYLSSLMGAVSFIESMDHTSLSNITQEEFEHNVEEAIQALPPSEPQSPQMSYTETKFQPLSPHAGEESAQPLHITTPTPAQTLSEDAKRLLQKTGDTISKPLSAIGRIFTEALDGAENKLSYLPGPFAPFELGREQRSDSAMPASAASSSGGWDSLHTPHSANMPQTPHGPGAPYNAPPIQTPYKPRVRRVPSPSFNPSSPGASPGGYGPGPEETPSRPGPYTKQQLTMGPSWQMPGASPNTLLPPALPPRVQSLAGPGLAGGLHLGGGEGAHISRTPTPALDFAGVQAQIDNATERAAAASRDTLRQIFPTVDVEVVEWVLEANDGDLGKSIEQLLDISGDS</sequence>
<dbReference type="InterPro" id="IPR045046">
    <property type="entry name" value="Vps9-like"/>
</dbReference>
<dbReference type="Gene3D" id="1.20.1050.80">
    <property type="entry name" value="VPS9 domain"/>
    <property type="match status" value="1"/>
</dbReference>
<dbReference type="OrthoDB" id="300289at2759"/>
<feature type="compositionally biased region" description="Polar residues" evidence="1">
    <location>
        <begin position="518"/>
        <end position="530"/>
    </location>
</feature>
<dbReference type="EMBL" id="MU155135">
    <property type="protein sequence ID" value="KAF9485436.1"/>
    <property type="molecule type" value="Genomic_DNA"/>
</dbReference>
<feature type="compositionally biased region" description="Pro residues" evidence="1">
    <location>
        <begin position="117"/>
        <end position="130"/>
    </location>
</feature>
<feature type="region of interest" description="Disordered" evidence="1">
    <location>
        <begin position="184"/>
        <end position="249"/>
    </location>
</feature>
<dbReference type="InterPro" id="IPR003892">
    <property type="entry name" value="CUE"/>
</dbReference>
<dbReference type="PANTHER" id="PTHR23101:SF25">
    <property type="entry name" value="GTPASE-ACTIVATING PROTEIN AND VPS9 DOMAIN-CONTAINING PROTEIN 1"/>
    <property type="match status" value="1"/>
</dbReference>
<feature type="region of interest" description="Disordered" evidence="1">
    <location>
        <begin position="1"/>
        <end position="164"/>
    </location>
</feature>
<dbReference type="GO" id="GO:0043130">
    <property type="term" value="F:ubiquitin binding"/>
    <property type="evidence" value="ECO:0007669"/>
    <property type="project" value="InterPro"/>
</dbReference>
<dbReference type="Gene3D" id="1.10.8.10">
    <property type="entry name" value="DNA helicase RuvA subunit, C-terminal domain"/>
    <property type="match status" value="1"/>
</dbReference>
<dbReference type="Proteomes" id="UP000807469">
    <property type="component" value="Unassembled WGS sequence"/>
</dbReference>
<dbReference type="CDD" id="cd14279">
    <property type="entry name" value="CUE"/>
    <property type="match status" value="1"/>
</dbReference>
<feature type="region of interest" description="Disordered" evidence="1">
    <location>
        <begin position="607"/>
        <end position="723"/>
    </location>
</feature>
<dbReference type="SMART" id="SM00546">
    <property type="entry name" value="CUE"/>
    <property type="match status" value="1"/>
</dbReference>
<comment type="caution">
    <text evidence="4">The sequence shown here is derived from an EMBL/GenBank/DDBJ whole genome shotgun (WGS) entry which is preliminary data.</text>
</comment>
<dbReference type="PROSITE" id="PS51205">
    <property type="entry name" value="VPS9"/>
    <property type="match status" value="1"/>
</dbReference>
<feature type="compositionally biased region" description="Polar residues" evidence="1">
    <location>
        <begin position="199"/>
        <end position="210"/>
    </location>
</feature>
<evidence type="ECO:0000259" key="2">
    <source>
        <dbReference type="PROSITE" id="PS51140"/>
    </source>
</evidence>
<dbReference type="InterPro" id="IPR037191">
    <property type="entry name" value="VPS9_dom_sf"/>
</dbReference>
<feature type="compositionally biased region" description="Polar residues" evidence="1">
    <location>
        <begin position="43"/>
        <end position="53"/>
    </location>
</feature>
<evidence type="ECO:0000313" key="4">
    <source>
        <dbReference type="EMBL" id="KAF9485436.1"/>
    </source>
</evidence>
<evidence type="ECO:0000259" key="3">
    <source>
        <dbReference type="PROSITE" id="PS51205"/>
    </source>
</evidence>
<feature type="compositionally biased region" description="Low complexity" evidence="1">
    <location>
        <begin position="611"/>
        <end position="622"/>
    </location>
</feature>
<feature type="compositionally biased region" description="Basic and acidic residues" evidence="1">
    <location>
        <begin position="102"/>
        <end position="115"/>
    </location>
</feature>
<dbReference type="GO" id="GO:0031267">
    <property type="term" value="F:small GTPase binding"/>
    <property type="evidence" value="ECO:0007669"/>
    <property type="project" value="TreeGrafter"/>
</dbReference>
<dbReference type="InterPro" id="IPR041545">
    <property type="entry name" value="DUF5601"/>
</dbReference>
<feature type="domain" description="VPS9" evidence="3">
    <location>
        <begin position="356"/>
        <end position="494"/>
    </location>
</feature>
<feature type="region of interest" description="Disordered" evidence="1">
    <location>
        <begin position="513"/>
        <end position="555"/>
    </location>
</feature>
<keyword evidence="5" id="KW-1185">Reference proteome</keyword>
<dbReference type="GO" id="GO:0005829">
    <property type="term" value="C:cytosol"/>
    <property type="evidence" value="ECO:0007669"/>
    <property type="project" value="TreeGrafter"/>
</dbReference>
<feature type="compositionally biased region" description="Polar residues" evidence="1">
    <location>
        <begin position="545"/>
        <end position="555"/>
    </location>
</feature>
<dbReference type="PANTHER" id="PTHR23101">
    <property type="entry name" value="RAB GDP/GTP EXCHANGE FACTOR"/>
    <property type="match status" value="1"/>
</dbReference>
<dbReference type="GO" id="GO:0016192">
    <property type="term" value="P:vesicle-mediated transport"/>
    <property type="evidence" value="ECO:0007669"/>
    <property type="project" value="InterPro"/>
</dbReference>
<dbReference type="SUPFAM" id="SSF109993">
    <property type="entry name" value="VPS9 domain"/>
    <property type="match status" value="1"/>
</dbReference>
<dbReference type="AlphaFoldDB" id="A0A9P6CYM7"/>
<feature type="compositionally biased region" description="Polar residues" evidence="1">
    <location>
        <begin position="228"/>
        <end position="240"/>
    </location>
</feature>
<feature type="compositionally biased region" description="Basic and acidic residues" evidence="1">
    <location>
        <begin position="211"/>
        <end position="221"/>
    </location>
</feature>
<dbReference type="GO" id="GO:0005085">
    <property type="term" value="F:guanyl-nucleotide exchange factor activity"/>
    <property type="evidence" value="ECO:0007669"/>
    <property type="project" value="InterPro"/>
</dbReference>
<accession>A0A9P6CYM7</accession>
<name>A0A9P6CYM7_9AGAR</name>
<reference evidence="4" key="1">
    <citation type="submission" date="2020-11" db="EMBL/GenBank/DDBJ databases">
        <authorList>
            <consortium name="DOE Joint Genome Institute"/>
            <person name="Ahrendt S."/>
            <person name="Riley R."/>
            <person name="Andreopoulos W."/>
            <person name="Labutti K."/>
            <person name="Pangilinan J."/>
            <person name="Ruiz-Duenas F.J."/>
            <person name="Barrasa J.M."/>
            <person name="Sanchez-Garcia M."/>
            <person name="Camarero S."/>
            <person name="Miyauchi S."/>
            <person name="Serrano A."/>
            <person name="Linde D."/>
            <person name="Babiker R."/>
            <person name="Drula E."/>
            <person name="Ayuso-Fernandez I."/>
            <person name="Pacheco R."/>
            <person name="Padilla G."/>
            <person name="Ferreira P."/>
            <person name="Barriuso J."/>
            <person name="Kellner H."/>
            <person name="Castanera R."/>
            <person name="Alfaro M."/>
            <person name="Ramirez L."/>
            <person name="Pisabarro A.G."/>
            <person name="Kuo A."/>
            <person name="Tritt A."/>
            <person name="Lipzen A."/>
            <person name="He G."/>
            <person name="Yan M."/>
            <person name="Ng V."/>
            <person name="Cullen D."/>
            <person name="Martin F."/>
            <person name="Rosso M.-N."/>
            <person name="Henrissat B."/>
            <person name="Hibbett D."/>
            <person name="Martinez A.T."/>
            <person name="Grigoriev I.V."/>
        </authorList>
    </citation>
    <scope>NUCLEOTIDE SEQUENCE</scope>
    <source>
        <strain evidence="4">CIRM-BRFM 674</strain>
    </source>
</reference>
<protein>
    <recommendedName>
        <fullName evidence="6">Vacuolar protein sorting-associated protein 9a</fullName>
    </recommendedName>
</protein>
<feature type="compositionally biased region" description="Low complexity" evidence="1">
    <location>
        <begin position="664"/>
        <end position="675"/>
    </location>
</feature>
<organism evidence="4 5">
    <name type="scientific">Pholiota conissans</name>
    <dbReference type="NCBI Taxonomy" id="109636"/>
    <lineage>
        <taxon>Eukaryota</taxon>
        <taxon>Fungi</taxon>
        <taxon>Dikarya</taxon>
        <taxon>Basidiomycota</taxon>
        <taxon>Agaricomycotina</taxon>
        <taxon>Agaricomycetes</taxon>
        <taxon>Agaricomycetidae</taxon>
        <taxon>Agaricales</taxon>
        <taxon>Agaricineae</taxon>
        <taxon>Strophariaceae</taxon>
        <taxon>Pholiota</taxon>
    </lineage>
</organism>
<dbReference type="Pfam" id="PF02845">
    <property type="entry name" value="CUE"/>
    <property type="match status" value="1"/>
</dbReference>
<proteinExistence type="predicted"/>
<dbReference type="SUPFAM" id="SSF46934">
    <property type="entry name" value="UBA-like"/>
    <property type="match status" value="1"/>
</dbReference>
<evidence type="ECO:0008006" key="6">
    <source>
        <dbReference type="Google" id="ProtNLM"/>
    </source>
</evidence>
<dbReference type="GO" id="GO:0030139">
    <property type="term" value="C:endocytic vesicle"/>
    <property type="evidence" value="ECO:0007669"/>
    <property type="project" value="TreeGrafter"/>
</dbReference>
<dbReference type="Pfam" id="PF02204">
    <property type="entry name" value="VPS9"/>
    <property type="match status" value="1"/>
</dbReference>
<feature type="domain" description="CUE" evidence="2">
    <location>
        <begin position="770"/>
        <end position="813"/>
    </location>
</feature>
<dbReference type="Pfam" id="PF18151">
    <property type="entry name" value="DUF5601"/>
    <property type="match status" value="1"/>
</dbReference>
<dbReference type="InterPro" id="IPR003123">
    <property type="entry name" value="VPS9"/>
</dbReference>
<gene>
    <name evidence="4" type="ORF">BDN70DRAFT_871081</name>
</gene>
<evidence type="ECO:0000256" key="1">
    <source>
        <dbReference type="SAM" id="MobiDB-lite"/>
    </source>
</evidence>
<dbReference type="InterPro" id="IPR009060">
    <property type="entry name" value="UBA-like_sf"/>
</dbReference>
<dbReference type="PROSITE" id="PS51140">
    <property type="entry name" value="CUE"/>
    <property type="match status" value="1"/>
</dbReference>